<dbReference type="AlphaFoldDB" id="A0A9X2C2I9"/>
<keyword evidence="1" id="KW-0732">Signal</keyword>
<protein>
    <submittedName>
        <fullName evidence="2">RcnB family protein</fullName>
    </submittedName>
</protein>
<dbReference type="Gene3D" id="3.10.450.160">
    <property type="entry name" value="inner membrane protein cigr"/>
    <property type="match status" value="1"/>
</dbReference>
<evidence type="ECO:0000313" key="2">
    <source>
        <dbReference type="EMBL" id="MCK9686899.1"/>
    </source>
</evidence>
<feature type="signal peptide" evidence="1">
    <location>
        <begin position="1"/>
        <end position="23"/>
    </location>
</feature>
<reference evidence="2" key="1">
    <citation type="submission" date="2021-11" db="EMBL/GenBank/DDBJ databases">
        <title>BS-T2-15 a new species belonging to the Comamonadaceae family isolated from the soil of a French oak forest.</title>
        <authorList>
            <person name="Mieszkin S."/>
            <person name="Alain K."/>
        </authorList>
    </citation>
    <scope>NUCLEOTIDE SEQUENCE</scope>
    <source>
        <strain evidence="2">BS-T2-15</strain>
    </source>
</reference>
<keyword evidence="3" id="KW-1185">Reference proteome</keyword>
<comment type="caution">
    <text evidence="2">The sequence shown here is derived from an EMBL/GenBank/DDBJ whole genome shotgun (WGS) entry which is preliminary data.</text>
</comment>
<dbReference type="Pfam" id="PF11776">
    <property type="entry name" value="RcnB"/>
    <property type="match status" value="1"/>
</dbReference>
<gene>
    <name evidence="2" type="ORF">LPC04_14395</name>
</gene>
<evidence type="ECO:0000256" key="1">
    <source>
        <dbReference type="SAM" id="SignalP"/>
    </source>
</evidence>
<feature type="chain" id="PRO_5040769605" evidence="1">
    <location>
        <begin position="24"/>
        <end position="113"/>
    </location>
</feature>
<dbReference type="InterPro" id="IPR024572">
    <property type="entry name" value="RcnB"/>
</dbReference>
<dbReference type="RefSeq" id="WP_275682939.1">
    <property type="nucleotide sequence ID" value="NZ_JAJLJH010000003.1"/>
</dbReference>
<dbReference type="EMBL" id="JAJLJH010000003">
    <property type="protein sequence ID" value="MCK9686899.1"/>
    <property type="molecule type" value="Genomic_DNA"/>
</dbReference>
<proteinExistence type="predicted"/>
<sequence length="113" mass="12974">MKLQRISALLAALMMAVPLVSMADDHHDRDHDRPDWDHPGYRHDEYRGVGPNHEWRRGGALPAEYRGDRYVVNDWRGHHLSEPPRGYHWVQVNGDYVLAAVATGIILDTLLTQ</sequence>
<dbReference type="Proteomes" id="UP001139353">
    <property type="component" value="Unassembled WGS sequence"/>
</dbReference>
<organism evidence="2 3">
    <name type="scientific">Scleromatobacter humisilvae</name>
    <dbReference type="NCBI Taxonomy" id="2897159"/>
    <lineage>
        <taxon>Bacteria</taxon>
        <taxon>Pseudomonadati</taxon>
        <taxon>Pseudomonadota</taxon>
        <taxon>Betaproteobacteria</taxon>
        <taxon>Burkholderiales</taxon>
        <taxon>Sphaerotilaceae</taxon>
        <taxon>Scleromatobacter</taxon>
    </lineage>
</organism>
<evidence type="ECO:0000313" key="3">
    <source>
        <dbReference type="Proteomes" id="UP001139353"/>
    </source>
</evidence>
<accession>A0A9X2C2I9</accession>
<name>A0A9X2C2I9_9BURK</name>